<gene>
    <name evidence="2" type="ORF">H5R63_00895</name>
    <name evidence="1" type="ORF">H5R64_05465</name>
</gene>
<evidence type="ECO:0000313" key="4">
    <source>
        <dbReference type="Proteomes" id="UP000544052"/>
    </source>
</evidence>
<keyword evidence="4" id="KW-1185">Reference proteome</keyword>
<dbReference type="RefSeq" id="WP_182580164.1">
    <property type="nucleotide sequence ID" value="NZ_JACIUY010000042.1"/>
</dbReference>
<name>A0A7W3TY05_9LACO</name>
<dbReference type="EMBL" id="JACIUY010000042">
    <property type="protein sequence ID" value="MBB1085373.1"/>
    <property type="molecule type" value="Genomic_DNA"/>
</dbReference>
<dbReference type="Proteomes" id="UP000518255">
    <property type="component" value="Unassembled WGS sequence"/>
</dbReference>
<comment type="caution">
    <text evidence="2">The sequence shown here is derived from an EMBL/GenBank/DDBJ whole genome shotgun (WGS) entry which is preliminary data.</text>
</comment>
<protein>
    <submittedName>
        <fullName evidence="2">PcfJ domain-containing protein</fullName>
    </submittedName>
</protein>
<accession>A0A7W3TY05</accession>
<dbReference type="EMBL" id="JACIUZ010000036">
    <property type="protein sequence ID" value="MBB1063211.1"/>
    <property type="molecule type" value="Genomic_DNA"/>
</dbReference>
<dbReference type="AlphaFoldDB" id="A0A7W3TY05"/>
<evidence type="ECO:0000313" key="2">
    <source>
        <dbReference type="EMBL" id="MBB1085373.1"/>
    </source>
</evidence>
<sequence>MVESLGKDEIREKLDNVGTWLNQQDKFIKEPSNGSLLNSVLYSQYSGIKPLNSYDGNSIVDELYENDVNYVFFYDPRNKKILRNKEAEDFLNVQFRELITYFNSRNNKEIVNKIAISTSPFWLIQITFVFNGYNSYIAIKNHKVSFISDGPQFAISSNQPSIIWFPNGVVKTETKSGYCDLPVSRSIDFTKENGEHILQGYPELRLANDLYREKENSVKRYLTSSTETTFDYNPFKVPFTYSEVLTIGSSKHFDLLKNHYKQKHRYLERKINYNKLSLWENINFMNLEPKVAEKDFYRIYNDFLGNRKNYYAIFNKIIWHNNNVNRQFVSFYLAYLYRQIIKNVKPNNEQFIVSQIISSLEDIYEQFKILKVKPLPCNIRSTNRLHKLEQEMIEKVNLKWWHQQIGVNPNKPLCNNQNKWKFLLEKIRESELAITPLLTYRQLVNEGQEQHNCVAAYYNLVMHGKAFIFDYKHNNGDRYTVEVQLKRKNYQIVQIYKTYNNNPDQEVVALLSKFITE</sequence>
<organism evidence="2 3">
    <name type="scientific">Limosilactobacillus fastidiosus</name>
    <dbReference type="NCBI Taxonomy" id="2759855"/>
    <lineage>
        <taxon>Bacteria</taxon>
        <taxon>Bacillati</taxon>
        <taxon>Bacillota</taxon>
        <taxon>Bacilli</taxon>
        <taxon>Lactobacillales</taxon>
        <taxon>Lactobacillaceae</taxon>
        <taxon>Limosilactobacillus</taxon>
    </lineage>
</organism>
<dbReference type="Pfam" id="PF14284">
    <property type="entry name" value="PcfJ"/>
    <property type="match status" value="1"/>
</dbReference>
<reference evidence="3 4" key="1">
    <citation type="submission" date="2020-07" db="EMBL/GenBank/DDBJ databases">
        <title>Description of Limosilactobacillus balticus sp. nov., Limosilactobacillus agrestis sp. nov., Limosilactobacillus albertensis sp. nov., Limosilactobacillus rudii sp. nov., Limosilactobacillus fastidiosus sp. nov., five novel Limosilactobacillus species isolated from the vertebrate gastrointestinal tract, and proposal of 6 subspecies of Limosilactobacillus reuteri adapted to the gastrointestinal tract of specific vertebrate hosts.</title>
        <authorList>
            <person name="Li F."/>
            <person name="Cheng C."/>
            <person name="Zheng J."/>
            <person name="Quevedo R.M."/>
            <person name="Li J."/>
            <person name="Roos S."/>
            <person name="Gaenzle M.G."/>
            <person name="Walter J."/>
        </authorList>
    </citation>
    <scope>NUCLEOTIDE SEQUENCE [LARGE SCALE GENOMIC DNA]</scope>
    <source>
        <strain evidence="2 3">WF-MA3-C</strain>
        <strain evidence="1 4">WF-MO7-1</strain>
    </source>
</reference>
<dbReference type="Proteomes" id="UP000544052">
    <property type="component" value="Unassembled WGS sequence"/>
</dbReference>
<evidence type="ECO:0000313" key="3">
    <source>
        <dbReference type="Proteomes" id="UP000518255"/>
    </source>
</evidence>
<dbReference type="InterPro" id="IPR025586">
    <property type="entry name" value="PcfJ"/>
</dbReference>
<evidence type="ECO:0000313" key="1">
    <source>
        <dbReference type="EMBL" id="MBB1063211.1"/>
    </source>
</evidence>
<proteinExistence type="predicted"/>